<evidence type="ECO:0000313" key="3">
    <source>
        <dbReference type="Proteomes" id="UP001203297"/>
    </source>
</evidence>
<dbReference type="AlphaFoldDB" id="A0AAD4QLV7"/>
<sequence>MVSPCCFSFFLFFSFFFCFALLFALLRLYAHGGGFSFVEGGADNHSTSNFPVWYAANVTQQVGVAPFSSPFLRGYLPILMHTNSGFAADMRIRRRTNNSTVKRAGGLEFPSIIKKKNVLPRSVHCVWARVLAFNIVGHHRSESRGETNQGQDNVLCGYNHKSEDKSGSAESSRREEYATTPCKSSIGYNFAAPVALLKKGIGYWVFAPLPLSSQIPRYLSLSRFNLKIGRKGGNILFHASGGETVEINLFKLTASNEEQLCACKDEPYNPKGLTHQHTTLHYTTLHYTLHAHAYTQTYTRSLYLPLQDERKRFTCFSRED</sequence>
<feature type="region of interest" description="Disordered" evidence="1">
    <location>
        <begin position="141"/>
        <end position="176"/>
    </location>
</feature>
<keyword evidence="3" id="KW-1185">Reference proteome</keyword>
<organism evidence="2 3">
    <name type="scientific">Multifurca ochricompacta</name>
    <dbReference type="NCBI Taxonomy" id="376703"/>
    <lineage>
        <taxon>Eukaryota</taxon>
        <taxon>Fungi</taxon>
        <taxon>Dikarya</taxon>
        <taxon>Basidiomycota</taxon>
        <taxon>Agaricomycotina</taxon>
        <taxon>Agaricomycetes</taxon>
        <taxon>Russulales</taxon>
        <taxon>Russulaceae</taxon>
        <taxon>Multifurca</taxon>
    </lineage>
</organism>
<dbReference type="Proteomes" id="UP001203297">
    <property type="component" value="Unassembled WGS sequence"/>
</dbReference>
<feature type="compositionally biased region" description="Basic and acidic residues" evidence="1">
    <location>
        <begin position="160"/>
        <end position="176"/>
    </location>
</feature>
<evidence type="ECO:0000313" key="2">
    <source>
        <dbReference type="EMBL" id="KAI0297513.1"/>
    </source>
</evidence>
<dbReference type="EMBL" id="WTXG01000036">
    <property type="protein sequence ID" value="KAI0297513.1"/>
    <property type="molecule type" value="Genomic_DNA"/>
</dbReference>
<comment type="caution">
    <text evidence="2">The sequence shown here is derived from an EMBL/GenBank/DDBJ whole genome shotgun (WGS) entry which is preliminary data.</text>
</comment>
<name>A0AAD4QLV7_9AGAM</name>
<protein>
    <submittedName>
        <fullName evidence="2">Uncharacterized protein</fullName>
    </submittedName>
</protein>
<evidence type="ECO:0000256" key="1">
    <source>
        <dbReference type="SAM" id="MobiDB-lite"/>
    </source>
</evidence>
<gene>
    <name evidence="2" type="ORF">B0F90DRAFT_1669421</name>
</gene>
<proteinExistence type="predicted"/>
<reference evidence="2" key="1">
    <citation type="journal article" date="2022" name="New Phytol.">
        <title>Evolutionary transition to the ectomycorrhizal habit in the genomes of a hyperdiverse lineage of mushroom-forming fungi.</title>
        <authorList>
            <person name="Looney B."/>
            <person name="Miyauchi S."/>
            <person name="Morin E."/>
            <person name="Drula E."/>
            <person name="Courty P.E."/>
            <person name="Kohler A."/>
            <person name="Kuo A."/>
            <person name="LaButti K."/>
            <person name="Pangilinan J."/>
            <person name="Lipzen A."/>
            <person name="Riley R."/>
            <person name="Andreopoulos W."/>
            <person name="He G."/>
            <person name="Johnson J."/>
            <person name="Nolan M."/>
            <person name="Tritt A."/>
            <person name="Barry K.W."/>
            <person name="Grigoriev I.V."/>
            <person name="Nagy L.G."/>
            <person name="Hibbett D."/>
            <person name="Henrissat B."/>
            <person name="Matheny P.B."/>
            <person name="Labbe J."/>
            <person name="Martin F.M."/>
        </authorList>
    </citation>
    <scope>NUCLEOTIDE SEQUENCE</scope>
    <source>
        <strain evidence="2">BPL690</strain>
    </source>
</reference>
<accession>A0AAD4QLV7</accession>